<dbReference type="AlphaFoldDB" id="A0AA36GPW7"/>
<gene>
    <name evidence="2" type="ORF">CYNAS_LOCUS8144</name>
</gene>
<evidence type="ECO:0000313" key="3">
    <source>
        <dbReference type="Proteomes" id="UP001176961"/>
    </source>
</evidence>
<keyword evidence="1" id="KW-0472">Membrane</keyword>
<feature type="transmembrane region" description="Helical" evidence="1">
    <location>
        <begin position="218"/>
        <end position="237"/>
    </location>
</feature>
<organism evidence="2 3">
    <name type="scientific">Cylicocyclus nassatus</name>
    <name type="common">Nematode worm</name>
    <dbReference type="NCBI Taxonomy" id="53992"/>
    <lineage>
        <taxon>Eukaryota</taxon>
        <taxon>Metazoa</taxon>
        <taxon>Ecdysozoa</taxon>
        <taxon>Nematoda</taxon>
        <taxon>Chromadorea</taxon>
        <taxon>Rhabditida</taxon>
        <taxon>Rhabditina</taxon>
        <taxon>Rhabditomorpha</taxon>
        <taxon>Strongyloidea</taxon>
        <taxon>Strongylidae</taxon>
        <taxon>Cylicocyclus</taxon>
    </lineage>
</organism>
<feature type="transmembrane region" description="Helical" evidence="1">
    <location>
        <begin position="141"/>
        <end position="162"/>
    </location>
</feature>
<feature type="transmembrane region" description="Helical" evidence="1">
    <location>
        <begin position="64"/>
        <end position="89"/>
    </location>
</feature>
<evidence type="ECO:0000256" key="1">
    <source>
        <dbReference type="SAM" id="Phobius"/>
    </source>
</evidence>
<sequence length="430" mass="48338">MFVDLSPPEPVANMPVKSPRDALYWILILINAILMISSLLLSSILTTVLLVDTLKRVKVCSQKITLPFLLTIIVSSICDLSNLICLEILRYDVQILDCTTLVISLITSYYMTTLIFLLGLNRFAAFCSQRLNEEIMRSKRLFIIIFALLILSIIIGIAVYLASGFTRSYDVNENMIVTEASNTVLLMVSNYMFYTIPLISTVFYFLCFLSLRSKSSRLYVVIIILLLISIFAGVAVYELTGLTKGYDATIEGMTTKSENSILLTVSNHIFYTIPLASSVFYWLCYRALRSQRSMVRTEATLSLLNRAERASLKQGIVILFFYSVSFPLFDSQKLSNLSVVADFAHYALDASFPSTQQHLVLRPDAHRNSLIYSSTTGNSTEQFCLLYRDSASLMGSPDLPAGQVLGRVRLGKSSSFKKQHLQKFENQGDR</sequence>
<feature type="transmembrane region" description="Helical" evidence="1">
    <location>
        <begin position="22"/>
        <end position="52"/>
    </location>
</feature>
<accession>A0AA36GPW7</accession>
<keyword evidence="1" id="KW-0812">Transmembrane</keyword>
<feature type="transmembrane region" description="Helical" evidence="1">
    <location>
        <begin position="101"/>
        <end position="120"/>
    </location>
</feature>
<keyword evidence="3" id="KW-1185">Reference proteome</keyword>
<proteinExistence type="predicted"/>
<feature type="transmembrane region" description="Helical" evidence="1">
    <location>
        <begin position="191"/>
        <end position="211"/>
    </location>
</feature>
<reference evidence="2" key="1">
    <citation type="submission" date="2023-07" db="EMBL/GenBank/DDBJ databases">
        <authorList>
            <consortium name="CYATHOMIX"/>
        </authorList>
    </citation>
    <scope>NUCLEOTIDE SEQUENCE</scope>
    <source>
        <strain evidence="2">N/A</strain>
    </source>
</reference>
<feature type="transmembrane region" description="Helical" evidence="1">
    <location>
        <begin position="269"/>
        <end position="289"/>
    </location>
</feature>
<keyword evidence="1" id="KW-1133">Transmembrane helix</keyword>
<dbReference type="EMBL" id="CATQJL010000112">
    <property type="protein sequence ID" value="CAJ0596161.1"/>
    <property type="molecule type" value="Genomic_DNA"/>
</dbReference>
<dbReference type="Proteomes" id="UP001176961">
    <property type="component" value="Unassembled WGS sequence"/>
</dbReference>
<evidence type="ECO:0000313" key="2">
    <source>
        <dbReference type="EMBL" id="CAJ0596161.1"/>
    </source>
</evidence>
<name>A0AA36GPW7_CYLNA</name>
<protein>
    <submittedName>
        <fullName evidence="2">Uncharacterized protein</fullName>
    </submittedName>
</protein>
<comment type="caution">
    <text evidence="2">The sequence shown here is derived from an EMBL/GenBank/DDBJ whole genome shotgun (WGS) entry which is preliminary data.</text>
</comment>